<evidence type="ECO:0000256" key="5">
    <source>
        <dbReference type="RuleBase" id="RU000454"/>
    </source>
</evidence>
<dbReference type="PRINTS" id="PR00792">
    <property type="entry name" value="PEPSIN"/>
</dbReference>
<evidence type="ECO:0000256" key="1">
    <source>
        <dbReference type="ARBA" id="ARBA00007447"/>
    </source>
</evidence>
<dbReference type="GO" id="GO:0004190">
    <property type="term" value="F:aspartic-type endopeptidase activity"/>
    <property type="evidence" value="ECO:0007669"/>
    <property type="project" value="UniProtKB-KW"/>
</dbReference>
<accession>A0A168FGY4</accession>
<feature type="chain" id="PRO_5007896893" evidence="7">
    <location>
        <begin position="24"/>
        <end position="535"/>
    </location>
</feature>
<protein>
    <submittedName>
        <fullName evidence="9">Candidapepsin-4</fullName>
    </submittedName>
</protein>
<evidence type="ECO:0000256" key="3">
    <source>
        <dbReference type="PIRSR" id="PIRSR601461-1"/>
    </source>
</evidence>
<sequence>MRLSSANLAAGLVLAGRGVAATAESVARADSKPGYLAVPVGSIPRTPRTEKRAQNAIQSTLENMDFFYAAQGFVPDTVGIGTPPQNITVLIDTGSSELWVNPDCSTARPQDAEQCAQFGRYNPRRSRTPPVGPFGSEEINFGDTTDESTLTSVKIRYYTDNIAFGSLAITNQTFGVVTESERQSQGIMGLAPDLRTGFDSEKPYSLVLNSMAKQGVIASRVFSLDLRHSDVKTGALIYGGLDRSKFIGTLEKLPMVRGLQGEARLAVSLDTLGITLSQSENYRLQGNDTNVMLDSGTTISRLQADVAMPILQALRAKPDGDGYFQIPCSSRYQQGSVDFGFGGMTVKVPFKDFIINVGDPFMCYVGIALTEGQQILGDTVLRAGYFVFDWDNEAVHIAQAADCGDADIVTIGTGKNAVPSVTGNCRASDIRWTTSASTSKPTQTISDGGGGGGGNPVATTYTVTACPPFDPNCKTGAVNTATAQAAPTPTGDGESGKSSSNSGKKNSGGERHGVVGSLLVLLCSVSMGSMVISLF</sequence>
<dbReference type="InterPro" id="IPR033121">
    <property type="entry name" value="PEPTIDASE_A1"/>
</dbReference>
<feature type="signal peptide" evidence="7">
    <location>
        <begin position="1"/>
        <end position="23"/>
    </location>
</feature>
<feature type="region of interest" description="Disordered" evidence="6">
    <location>
        <begin position="121"/>
        <end position="143"/>
    </location>
</feature>
<feature type="compositionally biased region" description="Polar residues" evidence="6">
    <location>
        <begin position="432"/>
        <end position="446"/>
    </location>
</feature>
<dbReference type="InterPro" id="IPR001461">
    <property type="entry name" value="Aspartic_peptidase_A1"/>
</dbReference>
<dbReference type="InterPro" id="IPR001969">
    <property type="entry name" value="Aspartic_peptidase_AS"/>
</dbReference>
<evidence type="ECO:0000313" key="9">
    <source>
        <dbReference type="EMBL" id="OAA75174.1"/>
    </source>
</evidence>
<organism evidence="9 10">
    <name type="scientific">Akanthomyces lecanii RCEF 1005</name>
    <dbReference type="NCBI Taxonomy" id="1081108"/>
    <lineage>
        <taxon>Eukaryota</taxon>
        <taxon>Fungi</taxon>
        <taxon>Dikarya</taxon>
        <taxon>Ascomycota</taxon>
        <taxon>Pezizomycotina</taxon>
        <taxon>Sordariomycetes</taxon>
        <taxon>Hypocreomycetidae</taxon>
        <taxon>Hypocreales</taxon>
        <taxon>Cordycipitaceae</taxon>
        <taxon>Akanthomyces</taxon>
        <taxon>Cordyceps confragosa</taxon>
    </lineage>
</organism>
<dbReference type="Gene3D" id="2.40.70.10">
    <property type="entry name" value="Acid Proteases"/>
    <property type="match status" value="2"/>
</dbReference>
<feature type="region of interest" description="Disordered" evidence="6">
    <location>
        <begin position="432"/>
        <end position="453"/>
    </location>
</feature>
<keyword evidence="7" id="KW-0732">Signal</keyword>
<dbReference type="STRING" id="1081108.A0A168FGY4"/>
<dbReference type="Proteomes" id="UP000076881">
    <property type="component" value="Unassembled WGS sequence"/>
</dbReference>
<feature type="active site" evidence="3">
    <location>
        <position position="294"/>
    </location>
</feature>
<evidence type="ECO:0000256" key="2">
    <source>
        <dbReference type="ARBA" id="ARBA00022750"/>
    </source>
</evidence>
<dbReference type="Pfam" id="PF00026">
    <property type="entry name" value="Asp"/>
    <property type="match status" value="1"/>
</dbReference>
<dbReference type="InterPro" id="IPR021109">
    <property type="entry name" value="Peptidase_aspartic_dom_sf"/>
</dbReference>
<evidence type="ECO:0000313" key="10">
    <source>
        <dbReference type="Proteomes" id="UP000076881"/>
    </source>
</evidence>
<evidence type="ECO:0000256" key="6">
    <source>
        <dbReference type="SAM" id="MobiDB-lite"/>
    </source>
</evidence>
<dbReference type="PROSITE" id="PS51767">
    <property type="entry name" value="PEPTIDASE_A1"/>
    <property type="match status" value="1"/>
</dbReference>
<feature type="disulfide bond" evidence="4">
    <location>
        <begin position="328"/>
        <end position="363"/>
    </location>
</feature>
<feature type="domain" description="Peptidase A1" evidence="8">
    <location>
        <begin position="74"/>
        <end position="398"/>
    </location>
</feature>
<keyword evidence="5" id="KW-0645">Protease</keyword>
<dbReference type="PANTHER" id="PTHR47966:SF65">
    <property type="entry name" value="ASPARTIC-TYPE ENDOPEPTIDASE"/>
    <property type="match status" value="1"/>
</dbReference>
<evidence type="ECO:0000256" key="7">
    <source>
        <dbReference type="SAM" id="SignalP"/>
    </source>
</evidence>
<proteinExistence type="inferred from homology"/>
<dbReference type="PROSITE" id="PS00141">
    <property type="entry name" value="ASP_PROTEASE"/>
    <property type="match status" value="1"/>
</dbReference>
<keyword evidence="5" id="KW-0378">Hydrolase</keyword>
<comment type="similarity">
    <text evidence="1 5">Belongs to the peptidase A1 family.</text>
</comment>
<feature type="compositionally biased region" description="Low complexity" evidence="6">
    <location>
        <begin position="483"/>
        <end position="505"/>
    </location>
</feature>
<evidence type="ECO:0000259" key="8">
    <source>
        <dbReference type="PROSITE" id="PS51767"/>
    </source>
</evidence>
<dbReference type="OrthoDB" id="771136at2759"/>
<reference evidence="9 10" key="1">
    <citation type="journal article" date="2016" name="Genome Biol. Evol.">
        <title>Divergent and convergent evolution of fungal pathogenicity.</title>
        <authorList>
            <person name="Shang Y."/>
            <person name="Xiao G."/>
            <person name="Zheng P."/>
            <person name="Cen K."/>
            <person name="Zhan S."/>
            <person name="Wang C."/>
        </authorList>
    </citation>
    <scope>NUCLEOTIDE SEQUENCE [LARGE SCALE GENOMIC DNA]</scope>
    <source>
        <strain evidence="9 10">RCEF 1005</strain>
    </source>
</reference>
<keyword evidence="2 5" id="KW-0064">Aspartyl protease</keyword>
<dbReference type="PANTHER" id="PTHR47966">
    <property type="entry name" value="BETA-SITE APP-CLEAVING ENZYME, ISOFORM A-RELATED"/>
    <property type="match status" value="1"/>
</dbReference>
<gene>
    <name evidence="9" type="ORF">LEL_07162</name>
</gene>
<feature type="region of interest" description="Disordered" evidence="6">
    <location>
        <begin position="483"/>
        <end position="510"/>
    </location>
</feature>
<evidence type="ECO:0000256" key="4">
    <source>
        <dbReference type="PIRSR" id="PIRSR601461-2"/>
    </source>
</evidence>
<name>A0A168FGY4_CORDF</name>
<dbReference type="EMBL" id="AZHF01000005">
    <property type="protein sequence ID" value="OAA75174.1"/>
    <property type="molecule type" value="Genomic_DNA"/>
</dbReference>
<comment type="caution">
    <text evidence="9">The sequence shown here is derived from an EMBL/GenBank/DDBJ whole genome shotgun (WGS) entry which is preliminary data.</text>
</comment>
<keyword evidence="10" id="KW-1185">Reference proteome</keyword>
<dbReference type="GO" id="GO:0006508">
    <property type="term" value="P:proteolysis"/>
    <property type="evidence" value="ECO:0007669"/>
    <property type="project" value="UniProtKB-KW"/>
</dbReference>
<dbReference type="SUPFAM" id="SSF50630">
    <property type="entry name" value="Acid proteases"/>
    <property type="match status" value="1"/>
</dbReference>
<keyword evidence="4" id="KW-1015">Disulfide bond</keyword>
<feature type="active site" evidence="3">
    <location>
        <position position="92"/>
    </location>
</feature>
<dbReference type="AlphaFoldDB" id="A0A168FGY4"/>